<dbReference type="Proteomes" id="UP000279259">
    <property type="component" value="Unassembled WGS sequence"/>
</dbReference>
<evidence type="ECO:0000256" key="5">
    <source>
        <dbReference type="ARBA" id="ARBA00022856"/>
    </source>
</evidence>
<dbReference type="GO" id="GO:0035673">
    <property type="term" value="F:oligopeptide transmembrane transporter activity"/>
    <property type="evidence" value="ECO:0007669"/>
    <property type="project" value="InterPro"/>
</dbReference>
<comment type="similarity">
    <text evidence="2">Belongs to the oligopeptide OPT transporter family.</text>
</comment>
<evidence type="ECO:0000256" key="6">
    <source>
        <dbReference type="ARBA" id="ARBA00022927"/>
    </source>
</evidence>
<evidence type="ECO:0000256" key="7">
    <source>
        <dbReference type="ARBA" id="ARBA00022989"/>
    </source>
</evidence>
<evidence type="ECO:0000313" key="12">
    <source>
        <dbReference type="Proteomes" id="UP000279259"/>
    </source>
</evidence>
<keyword evidence="7 10" id="KW-1133">Transmembrane helix</keyword>
<name>A0A427XY75_9TREE</name>
<evidence type="ECO:0000256" key="2">
    <source>
        <dbReference type="ARBA" id="ARBA00008807"/>
    </source>
</evidence>
<dbReference type="InterPro" id="IPR004813">
    <property type="entry name" value="OPT"/>
</dbReference>
<comment type="subcellular location">
    <subcellularLocation>
        <location evidence="1">Membrane</location>
        <topology evidence="1">Multi-pass membrane protein</topology>
    </subcellularLocation>
</comment>
<sequence length="875" mass="98003">MSSNYEISALPAEAGREPTHLDDEKKGDLEADVVVTQPDNAAYTDAVEIAAKGDLAVTEGDLAAAEERLNTMSIDRCVAIMRQVRDLHTHDQNFPTSALEKINRFLNDPEILANPGKHQDLITEMKIEALLVTENSPYAEVRAVVDNWDDVTMPVLTIRVWVIGILFSAAGAFVNQLFSIRQPLVYITANVAQLLAYPAGKGMAAILPDARFNLFGKQHSLNPGPFNKKEHMLNTIMATVAFNTPYTGYTVLTQALPMYFNQPYAYNFGFQILSTLGTNFVGYGLAGLCRRFLVFPSFCVWPTSLVTVALNKAFHTETNEPVRGPFNRMYSWSREKFFLIAFATMFVYWFFPGFIFQALSQFNWISWIAPDNVTLNNIVGSVNGLGVNPWPTFDFNMLTAQGWVPLVIPTFTILNMFAGMVVSFFMIIGWYWNNTWNTAYLPINSNDVFDNTGNTYNVTAILDSEGKFDNDLYQNYSEAYMASGNLVIYFWFFAIYAATISYAFLYHRHDIALGFKGLYRSVKKRVSKTDSDDDLAEDVHFQLMKSYNEVPEWWYLLVLAIAAVLGMVGVGVYPTYTSPAVVIFGIIMAVIFVIPVGLITSVTGIQVTMNVLAETIGGTIANGNAVEMMYFKMYGYISVAQAVYFSNDLKLAHYTKIPPKYTFACQMIATFVSSIVCTAIFNFQMGFKDVCTPDAAFGFSCPGNRTFFTAAVFWGTLSPKRLFGPDGRYNALLIGFPVGLLLPFAMLGLQKLFPRSAWIRQMHPVMFCAGALLWSPYNFAYFWPVVPLTWFSWIYIKKRYLAFWAKYNYVLAAAWMAGIAVSAIVIFFALEIPGVSIDWWGNNVSYLGCEGSACTRLPIPDIGYFGPEPGTNSFN</sequence>
<feature type="transmembrane region" description="Helical" evidence="10">
    <location>
        <begin position="808"/>
        <end position="830"/>
    </location>
</feature>
<keyword evidence="5" id="KW-0571">Peptide transport</keyword>
<organism evidence="11 12">
    <name type="scientific">Saitozyma podzolica</name>
    <dbReference type="NCBI Taxonomy" id="1890683"/>
    <lineage>
        <taxon>Eukaryota</taxon>
        <taxon>Fungi</taxon>
        <taxon>Dikarya</taxon>
        <taxon>Basidiomycota</taxon>
        <taxon>Agaricomycotina</taxon>
        <taxon>Tremellomycetes</taxon>
        <taxon>Tremellales</taxon>
        <taxon>Trimorphomycetaceae</taxon>
        <taxon>Saitozyma</taxon>
    </lineage>
</organism>
<feature type="transmembrane region" description="Helical" evidence="10">
    <location>
        <begin position="661"/>
        <end position="683"/>
    </location>
</feature>
<feature type="transmembrane region" description="Helical" evidence="10">
    <location>
        <begin position="695"/>
        <end position="717"/>
    </location>
</feature>
<feature type="compositionally biased region" description="Basic and acidic residues" evidence="9">
    <location>
        <begin position="14"/>
        <end position="23"/>
    </location>
</feature>
<dbReference type="OrthoDB" id="9986677at2759"/>
<evidence type="ECO:0000256" key="9">
    <source>
        <dbReference type="SAM" id="MobiDB-lite"/>
    </source>
</evidence>
<comment type="caution">
    <text evidence="11">The sequence shown here is derived from an EMBL/GenBank/DDBJ whole genome shotgun (WGS) entry which is preliminary data.</text>
</comment>
<evidence type="ECO:0000256" key="10">
    <source>
        <dbReference type="SAM" id="Phobius"/>
    </source>
</evidence>
<dbReference type="AlphaFoldDB" id="A0A427XY75"/>
<dbReference type="GO" id="GO:0016020">
    <property type="term" value="C:membrane"/>
    <property type="evidence" value="ECO:0007669"/>
    <property type="project" value="UniProtKB-SubCell"/>
</dbReference>
<feature type="transmembrane region" description="Helical" evidence="10">
    <location>
        <begin position="160"/>
        <end position="178"/>
    </location>
</feature>
<gene>
    <name evidence="11" type="ORF">EHS25_005414</name>
</gene>
<evidence type="ECO:0008006" key="13">
    <source>
        <dbReference type="Google" id="ProtNLM"/>
    </source>
</evidence>
<evidence type="ECO:0000256" key="1">
    <source>
        <dbReference type="ARBA" id="ARBA00004141"/>
    </source>
</evidence>
<dbReference type="NCBIfam" id="TIGR00727">
    <property type="entry name" value="ISP4_OPT"/>
    <property type="match status" value="1"/>
</dbReference>
<keyword evidence="8 10" id="KW-0472">Membrane</keyword>
<feature type="transmembrane region" description="Helical" evidence="10">
    <location>
        <begin position="780"/>
        <end position="796"/>
    </location>
</feature>
<dbReference type="PANTHER" id="PTHR22601">
    <property type="entry name" value="ISP4 LIKE PROTEIN"/>
    <property type="match status" value="1"/>
</dbReference>
<feature type="transmembrane region" description="Helical" evidence="10">
    <location>
        <begin position="406"/>
        <end position="432"/>
    </location>
</feature>
<dbReference type="GO" id="GO:0015031">
    <property type="term" value="P:protein transport"/>
    <property type="evidence" value="ECO:0007669"/>
    <property type="project" value="UniProtKB-KW"/>
</dbReference>
<accession>A0A427XY75</accession>
<keyword evidence="3" id="KW-0813">Transport</keyword>
<dbReference type="InterPro" id="IPR004648">
    <property type="entry name" value="Oligpept_transpt"/>
</dbReference>
<dbReference type="Pfam" id="PF03169">
    <property type="entry name" value="OPT"/>
    <property type="match status" value="1"/>
</dbReference>
<evidence type="ECO:0000256" key="8">
    <source>
        <dbReference type="ARBA" id="ARBA00023136"/>
    </source>
</evidence>
<feature type="transmembrane region" description="Helical" evidence="10">
    <location>
        <begin position="729"/>
        <end position="750"/>
    </location>
</feature>
<keyword evidence="12" id="KW-1185">Reference proteome</keyword>
<evidence type="ECO:0000256" key="3">
    <source>
        <dbReference type="ARBA" id="ARBA00022448"/>
    </source>
</evidence>
<feature type="region of interest" description="Disordered" evidence="9">
    <location>
        <begin position="1"/>
        <end position="23"/>
    </location>
</feature>
<keyword evidence="4 10" id="KW-0812">Transmembrane</keyword>
<evidence type="ECO:0000256" key="4">
    <source>
        <dbReference type="ARBA" id="ARBA00022692"/>
    </source>
</evidence>
<protein>
    <recommendedName>
        <fullName evidence="13">OPT family small oligopeptide transporter</fullName>
    </recommendedName>
</protein>
<dbReference type="NCBIfam" id="TIGR00728">
    <property type="entry name" value="OPT_sfam"/>
    <property type="match status" value="1"/>
</dbReference>
<feature type="transmembrane region" description="Helical" evidence="10">
    <location>
        <begin position="580"/>
        <end position="602"/>
    </location>
</feature>
<evidence type="ECO:0000313" key="11">
    <source>
        <dbReference type="EMBL" id="RSH83799.1"/>
    </source>
</evidence>
<feature type="transmembrane region" description="Helical" evidence="10">
    <location>
        <begin position="553"/>
        <end position="573"/>
    </location>
</feature>
<dbReference type="EMBL" id="RSCD01000023">
    <property type="protein sequence ID" value="RSH83799.1"/>
    <property type="molecule type" value="Genomic_DNA"/>
</dbReference>
<feature type="transmembrane region" description="Helical" evidence="10">
    <location>
        <begin position="337"/>
        <end position="359"/>
    </location>
</feature>
<proteinExistence type="inferred from homology"/>
<keyword evidence="6" id="KW-0653">Protein transport</keyword>
<reference evidence="11 12" key="1">
    <citation type="submission" date="2018-11" db="EMBL/GenBank/DDBJ databases">
        <title>Genome sequence of Saitozyma podzolica DSM 27192.</title>
        <authorList>
            <person name="Aliyu H."/>
            <person name="Gorte O."/>
            <person name="Ochsenreither K."/>
        </authorList>
    </citation>
    <scope>NUCLEOTIDE SEQUENCE [LARGE SCALE GENOMIC DNA]</scope>
    <source>
        <strain evidence="11 12">DSM 27192</strain>
    </source>
</reference>
<feature type="transmembrane region" description="Helical" evidence="10">
    <location>
        <begin position="486"/>
        <end position="505"/>
    </location>
</feature>